<reference evidence="1 2" key="1">
    <citation type="journal article" date="2019" name="Nat. Ecol. Evol.">
        <title>Megaphylogeny resolves global patterns of mushroom evolution.</title>
        <authorList>
            <person name="Varga T."/>
            <person name="Krizsan K."/>
            <person name="Foldi C."/>
            <person name="Dima B."/>
            <person name="Sanchez-Garcia M."/>
            <person name="Sanchez-Ramirez S."/>
            <person name="Szollosi G.J."/>
            <person name="Szarkandi J.G."/>
            <person name="Papp V."/>
            <person name="Albert L."/>
            <person name="Andreopoulos W."/>
            <person name="Angelini C."/>
            <person name="Antonin V."/>
            <person name="Barry K.W."/>
            <person name="Bougher N.L."/>
            <person name="Buchanan P."/>
            <person name="Buyck B."/>
            <person name="Bense V."/>
            <person name="Catcheside P."/>
            <person name="Chovatia M."/>
            <person name="Cooper J."/>
            <person name="Damon W."/>
            <person name="Desjardin D."/>
            <person name="Finy P."/>
            <person name="Geml J."/>
            <person name="Haridas S."/>
            <person name="Hughes K."/>
            <person name="Justo A."/>
            <person name="Karasinski D."/>
            <person name="Kautmanova I."/>
            <person name="Kiss B."/>
            <person name="Kocsube S."/>
            <person name="Kotiranta H."/>
            <person name="LaButti K.M."/>
            <person name="Lechner B.E."/>
            <person name="Liimatainen K."/>
            <person name="Lipzen A."/>
            <person name="Lukacs Z."/>
            <person name="Mihaltcheva S."/>
            <person name="Morgado L.N."/>
            <person name="Niskanen T."/>
            <person name="Noordeloos M.E."/>
            <person name="Ohm R.A."/>
            <person name="Ortiz-Santana B."/>
            <person name="Ovrebo C."/>
            <person name="Racz N."/>
            <person name="Riley R."/>
            <person name="Savchenko A."/>
            <person name="Shiryaev A."/>
            <person name="Soop K."/>
            <person name="Spirin V."/>
            <person name="Szebenyi C."/>
            <person name="Tomsovsky M."/>
            <person name="Tulloss R.E."/>
            <person name="Uehling J."/>
            <person name="Grigoriev I.V."/>
            <person name="Vagvolgyi C."/>
            <person name="Papp T."/>
            <person name="Martin F.M."/>
            <person name="Miettinen O."/>
            <person name="Hibbett D.S."/>
            <person name="Nagy L.G."/>
        </authorList>
    </citation>
    <scope>NUCLEOTIDE SEQUENCE [LARGE SCALE GENOMIC DNA]</scope>
    <source>
        <strain evidence="1 2">NL-1719</strain>
    </source>
</reference>
<accession>A0ACD3B4T1</accession>
<evidence type="ECO:0000313" key="1">
    <source>
        <dbReference type="EMBL" id="TFK73343.1"/>
    </source>
</evidence>
<dbReference type="Proteomes" id="UP000308600">
    <property type="component" value="Unassembled WGS sequence"/>
</dbReference>
<protein>
    <submittedName>
        <fullName evidence="1">Uncharacterized protein</fullName>
    </submittedName>
</protein>
<sequence length="181" mass="19508">MAFQTLTSSSDTFLSTPIPSATSQSSTLPTLPDSPNPTGSNSNGNGANFFSPTTSPPLILAFLAIGLFSVAMIAMFGWRRIQYGRGWAAHLRDDDELTGFGPSGTRGTRGLGRGGLYGEPWFGEKPKLWDLWAEKRTGLSRTTVVAVGADSKEGITTSSVRDEDIRWDNIMSALFFRLLPG</sequence>
<proteinExistence type="predicted"/>
<name>A0ACD3B4T1_9AGAR</name>
<dbReference type="EMBL" id="ML208276">
    <property type="protein sequence ID" value="TFK73343.1"/>
    <property type="molecule type" value="Genomic_DNA"/>
</dbReference>
<keyword evidence="2" id="KW-1185">Reference proteome</keyword>
<gene>
    <name evidence="1" type="ORF">BDN72DRAFT_854794</name>
</gene>
<evidence type="ECO:0000313" key="2">
    <source>
        <dbReference type="Proteomes" id="UP000308600"/>
    </source>
</evidence>
<organism evidence="1 2">
    <name type="scientific">Pluteus cervinus</name>
    <dbReference type="NCBI Taxonomy" id="181527"/>
    <lineage>
        <taxon>Eukaryota</taxon>
        <taxon>Fungi</taxon>
        <taxon>Dikarya</taxon>
        <taxon>Basidiomycota</taxon>
        <taxon>Agaricomycotina</taxon>
        <taxon>Agaricomycetes</taxon>
        <taxon>Agaricomycetidae</taxon>
        <taxon>Agaricales</taxon>
        <taxon>Pluteineae</taxon>
        <taxon>Pluteaceae</taxon>
        <taxon>Pluteus</taxon>
    </lineage>
</organism>